<proteinExistence type="predicted"/>
<dbReference type="EMBL" id="JABEZX010000005">
    <property type="protein sequence ID" value="MBA0555730.1"/>
    <property type="molecule type" value="Genomic_DNA"/>
</dbReference>
<dbReference type="Proteomes" id="UP000593572">
    <property type="component" value="Unassembled WGS sequence"/>
</dbReference>
<keyword evidence="3" id="KW-1185">Reference proteome</keyword>
<gene>
    <name evidence="2" type="ORF">Golob_025889</name>
</gene>
<feature type="compositionally biased region" description="Basic and acidic residues" evidence="1">
    <location>
        <begin position="19"/>
        <end position="28"/>
    </location>
</feature>
<evidence type="ECO:0000313" key="2">
    <source>
        <dbReference type="EMBL" id="MBA0555730.1"/>
    </source>
</evidence>
<feature type="region of interest" description="Disordered" evidence="1">
    <location>
        <begin position="19"/>
        <end position="71"/>
    </location>
</feature>
<feature type="non-terminal residue" evidence="2">
    <location>
        <position position="1"/>
    </location>
</feature>
<evidence type="ECO:0000256" key="1">
    <source>
        <dbReference type="SAM" id="MobiDB-lite"/>
    </source>
</evidence>
<name>A0A7J8LTN3_9ROSI</name>
<dbReference type="AlphaFoldDB" id="A0A7J8LTN3"/>
<protein>
    <submittedName>
        <fullName evidence="2">Uncharacterized protein</fullName>
    </submittedName>
</protein>
<accession>A0A7J8LTN3</accession>
<feature type="compositionally biased region" description="Polar residues" evidence="1">
    <location>
        <begin position="50"/>
        <end position="65"/>
    </location>
</feature>
<reference evidence="2 3" key="1">
    <citation type="journal article" date="2019" name="Genome Biol. Evol.">
        <title>Insights into the evolution of the New World diploid cottons (Gossypium, subgenus Houzingenia) based on genome sequencing.</title>
        <authorList>
            <person name="Grover C.E."/>
            <person name="Arick M.A. 2nd"/>
            <person name="Thrash A."/>
            <person name="Conover J.L."/>
            <person name="Sanders W.S."/>
            <person name="Peterson D.G."/>
            <person name="Frelichowski J.E."/>
            <person name="Scheffler J.A."/>
            <person name="Scheffler B.E."/>
            <person name="Wendel J.F."/>
        </authorList>
    </citation>
    <scope>NUCLEOTIDE SEQUENCE [LARGE SCALE GENOMIC DNA]</scope>
    <source>
        <strain evidence="2">157</strain>
        <tissue evidence="2">Leaf</tissue>
    </source>
</reference>
<comment type="caution">
    <text evidence="2">The sequence shown here is derived from an EMBL/GenBank/DDBJ whole genome shotgun (WGS) entry which is preliminary data.</text>
</comment>
<evidence type="ECO:0000313" key="3">
    <source>
        <dbReference type="Proteomes" id="UP000593572"/>
    </source>
</evidence>
<sequence length="71" mass="8088">GLIEQVTRLSIFAKYSNNDDHYKKKSSTESKSNISSANLMRLVKSESTKTESSQPIMLNPTLENQNIKRKE</sequence>
<organism evidence="2 3">
    <name type="scientific">Gossypium lobatum</name>
    <dbReference type="NCBI Taxonomy" id="34289"/>
    <lineage>
        <taxon>Eukaryota</taxon>
        <taxon>Viridiplantae</taxon>
        <taxon>Streptophyta</taxon>
        <taxon>Embryophyta</taxon>
        <taxon>Tracheophyta</taxon>
        <taxon>Spermatophyta</taxon>
        <taxon>Magnoliopsida</taxon>
        <taxon>eudicotyledons</taxon>
        <taxon>Gunneridae</taxon>
        <taxon>Pentapetalae</taxon>
        <taxon>rosids</taxon>
        <taxon>malvids</taxon>
        <taxon>Malvales</taxon>
        <taxon>Malvaceae</taxon>
        <taxon>Malvoideae</taxon>
        <taxon>Gossypium</taxon>
    </lineage>
</organism>